<keyword evidence="4 11" id="KW-0067">ATP-binding</keyword>
<feature type="transmembrane region" description="Helical" evidence="8">
    <location>
        <begin position="176"/>
        <end position="195"/>
    </location>
</feature>
<keyword evidence="2 8" id="KW-0812">Transmembrane</keyword>
<evidence type="ECO:0000256" key="3">
    <source>
        <dbReference type="ARBA" id="ARBA00022741"/>
    </source>
</evidence>
<feature type="region of interest" description="Disordered" evidence="7">
    <location>
        <begin position="344"/>
        <end position="381"/>
    </location>
</feature>
<evidence type="ECO:0000259" key="9">
    <source>
        <dbReference type="PROSITE" id="PS50893"/>
    </source>
</evidence>
<dbReference type="GO" id="GO:0005886">
    <property type="term" value="C:plasma membrane"/>
    <property type="evidence" value="ECO:0007669"/>
    <property type="project" value="UniProtKB-SubCell"/>
</dbReference>
<sequence length="605" mass="67166">MTKEKVPNRQTLTTWRKLLDESHKLGVRASQLRLVVIKCLSLFSLIIGFYFFSHIAHNWVVNKAHGANTHIIGMALSLFCSWLLQGLYNQQSIVSKTNMLSKLETALTAVFSARQHALVRQQTTFYWQSLWQKQSHDLTDWALEYSVQQTIAVIVPLFALAVIFFVNPVIGAGLLVTLPVVPLFMIIVGKGAAALHQKHFIALSRLGSMFTDRLAALPMLSTFQAHERQTGLLKEASDTLNSRTMKVVSVAFLSNSVLDFFATLSVALVAVFIGFTLLNELNVGPDITLQQGLWILLVVPLLLSEMKKLGQIYHQKAQAESAMETLAPVLVSYSPSVEAKGYEDKGYTEANTEASTEESTGSAQARGSQTEVATTSSAPVENGNGFLANEFAVFDEVADPVQDSPSLLTAQTLAFNQGDCILLSGRSGSGKTLLLEALAGQRRATHRCECSSIWLTQHPVILPGNVRENLCLHDEYCDQQLIAILEKVELSDWLKQLPFGLDTVMTDYPLLSGGEAQRLSLARALLRDRPLWLLDEPTAHLPDDQHCRLAQLIYQLTRDKTVIWASHKALPADWFTGFWHIENKHVIDKTELGHQRPSGEEQQLT</sequence>
<dbReference type="PANTHER" id="PTHR24221:SF654">
    <property type="entry name" value="ATP-BINDING CASSETTE SUB-FAMILY B MEMBER 6"/>
    <property type="match status" value="1"/>
</dbReference>
<feature type="domain" description="ABC transmembrane type-1" evidence="10">
    <location>
        <begin position="152"/>
        <end position="318"/>
    </location>
</feature>
<dbReference type="InterPro" id="IPR039421">
    <property type="entry name" value="Type_1_exporter"/>
</dbReference>
<dbReference type="GO" id="GO:0016887">
    <property type="term" value="F:ATP hydrolysis activity"/>
    <property type="evidence" value="ECO:0007669"/>
    <property type="project" value="InterPro"/>
</dbReference>
<dbReference type="InterPro" id="IPR036640">
    <property type="entry name" value="ABC1_TM_sf"/>
</dbReference>
<keyword evidence="12" id="KW-1185">Reference proteome</keyword>
<dbReference type="InterPro" id="IPR017871">
    <property type="entry name" value="ABC_transporter-like_CS"/>
</dbReference>
<name>A0A6L9MSR9_9ALTE</name>
<evidence type="ECO:0000313" key="12">
    <source>
        <dbReference type="Proteomes" id="UP000478837"/>
    </source>
</evidence>
<dbReference type="GO" id="GO:0034040">
    <property type="term" value="F:ATPase-coupled lipid transmembrane transporter activity"/>
    <property type="evidence" value="ECO:0007669"/>
    <property type="project" value="TreeGrafter"/>
</dbReference>
<dbReference type="InterPro" id="IPR003439">
    <property type="entry name" value="ABC_transporter-like_ATP-bd"/>
</dbReference>
<feature type="domain" description="ABC transporter" evidence="9">
    <location>
        <begin position="392"/>
        <end position="605"/>
    </location>
</feature>
<dbReference type="InterPro" id="IPR003593">
    <property type="entry name" value="AAA+_ATPase"/>
</dbReference>
<dbReference type="SUPFAM" id="SSF52540">
    <property type="entry name" value="P-loop containing nucleoside triphosphate hydrolases"/>
    <property type="match status" value="1"/>
</dbReference>
<dbReference type="InterPro" id="IPR011527">
    <property type="entry name" value="ABC1_TM_dom"/>
</dbReference>
<evidence type="ECO:0000256" key="4">
    <source>
        <dbReference type="ARBA" id="ARBA00022840"/>
    </source>
</evidence>
<dbReference type="RefSeq" id="WP_163110981.1">
    <property type="nucleotide sequence ID" value="NZ_JAAAWP010000003.1"/>
</dbReference>
<evidence type="ECO:0000256" key="5">
    <source>
        <dbReference type="ARBA" id="ARBA00022989"/>
    </source>
</evidence>
<keyword evidence="3" id="KW-0547">Nucleotide-binding</keyword>
<evidence type="ECO:0000256" key="7">
    <source>
        <dbReference type="SAM" id="MobiDB-lite"/>
    </source>
</evidence>
<dbReference type="PANTHER" id="PTHR24221">
    <property type="entry name" value="ATP-BINDING CASSETTE SUB-FAMILY B"/>
    <property type="match status" value="1"/>
</dbReference>
<feature type="compositionally biased region" description="Low complexity" evidence="7">
    <location>
        <begin position="348"/>
        <end position="365"/>
    </location>
</feature>
<evidence type="ECO:0000313" key="11">
    <source>
        <dbReference type="EMBL" id="NDW21156.1"/>
    </source>
</evidence>
<dbReference type="EMBL" id="JAAAWP010000003">
    <property type="protein sequence ID" value="NDW21156.1"/>
    <property type="molecule type" value="Genomic_DNA"/>
</dbReference>
<dbReference type="PROSITE" id="PS00211">
    <property type="entry name" value="ABC_TRANSPORTER_1"/>
    <property type="match status" value="1"/>
</dbReference>
<dbReference type="SUPFAM" id="SSF90123">
    <property type="entry name" value="ABC transporter transmembrane region"/>
    <property type="match status" value="1"/>
</dbReference>
<feature type="transmembrane region" description="Helical" evidence="8">
    <location>
        <begin position="250"/>
        <end position="275"/>
    </location>
</feature>
<dbReference type="GO" id="GO:0005524">
    <property type="term" value="F:ATP binding"/>
    <property type="evidence" value="ECO:0007669"/>
    <property type="project" value="UniProtKB-KW"/>
</dbReference>
<keyword evidence="5 8" id="KW-1133">Transmembrane helix</keyword>
<evidence type="ECO:0000259" key="10">
    <source>
        <dbReference type="PROSITE" id="PS50929"/>
    </source>
</evidence>
<feature type="transmembrane region" description="Helical" evidence="8">
    <location>
        <begin position="32"/>
        <end position="51"/>
    </location>
</feature>
<dbReference type="CDD" id="cd18584">
    <property type="entry name" value="ABC_6TM_AarD_CydD"/>
    <property type="match status" value="1"/>
</dbReference>
<accession>A0A6L9MSR9</accession>
<evidence type="ECO:0000256" key="8">
    <source>
        <dbReference type="SAM" id="Phobius"/>
    </source>
</evidence>
<dbReference type="Pfam" id="PF00005">
    <property type="entry name" value="ABC_tran"/>
    <property type="match status" value="1"/>
</dbReference>
<evidence type="ECO:0000256" key="2">
    <source>
        <dbReference type="ARBA" id="ARBA00022692"/>
    </source>
</evidence>
<dbReference type="InterPro" id="IPR027417">
    <property type="entry name" value="P-loop_NTPase"/>
</dbReference>
<evidence type="ECO:0000256" key="6">
    <source>
        <dbReference type="ARBA" id="ARBA00023136"/>
    </source>
</evidence>
<dbReference type="Pfam" id="PF00664">
    <property type="entry name" value="ABC_membrane"/>
    <property type="match status" value="1"/>
</dbReference>
<keyword evidence="6 8" id="KW-0472">Membrane</keyword>
<comment type="caution">
    <text evidence="11">The sequence shown here is derived from an EMBL/GenBank/DDBJ whole genome shotgun (WGS) entry which is preliminary data.</text>
</comment>
<evidence type="ECO:0000256" key="1">
    <source>
        <dbReference type="ARBA" id="ARBA00004651"/>
    </source>
</evidence>
<reference evidence="11 12" key="1">
    <citation type="submission" date="2020-01" db="EMBL/GenBank/DDBJ databases">
        <title>Genomes of bacteria type strains.</title>
        <authorList>
            <person name="Chen J."/>
            <person name="Zhu S."/>
            <person name="Yang J."/>
        </authorList>
    </citation>
    <scope>NUCLEOTIDE SEQUENCE [LARGE SCALE GENOMIC DNA]</scope>
    <source>
        <strain evidence="11 12">LMG 22958</strain>
    </source>
</reference>
<dbReference type="GO" id="GO:0140359">
    <property type="term" value="F:ABC-type transporter activity"/>
    <property type="evidence" value="ECO:0007669"/>
    <property type="project" value="InterPro"/>
</dbReference>
<protein>
    <submittedName>
        <fullName evidence="11">ATP-binding cassette domain-containing protein</fullName>
    </submittedName>
</protein>
<dbReference type="Proteomes" id="UP000478837">
    <property type="component" value="Unassembled WGS sequence"/>
</dbReference>
<feature type="transmembrane region" description="Helical" evidence="8">
    <location>
        <begin position="71"/>
        <end position="89"/>
    </location>
</feature>
<organism evidence="11 12">
    <name type="scientific">Alteromonas hispanica</name>
    <dbReference type="NCBI Taxonomy" id="315421"/>
    <lineage>
        <taxon>Bacteria</taxon>
        <taxon>Pseudomonadati</taxon>
        <taxon>Pseudomonadota</taxon>
        <taxon>Gammaproteobacteria</taxon>
        <taxon>Alteromonadales</taxon>
        <taxon>Alteromonadaceae</taxon>
        <taxon>Alteromonas/Salinimonas group</taxon>
        <taxon>Alteromonas</taxon>
    </lineage>
</organism>
<dbReference type="PROSITE" id="PS50893">
    <property type="entry name" value="ABC_TRANSPORTER_2"/>
    <property type="match status" value="1"/>
</dbReference>
<dbReference type="Gene3D" id="3.40.50.300">
    <property type="entry name" value="P-loop containing nucleotide triphosphate hydrolases"/>
    <property type="match status" value="1"/>
</dbReference>
<comment type="subcellular location">
    <subcellularLocation>
        <location evidence="1">Cell membrane</location>
        <topology evidence="1">Multi-pass membrane protein</topology>
    </subcellularLocation>
</comment>
<dbReference type="Gene3D" id="1.20.1560.10">
    <property type="entry name" value="ABC transporter type 1, transmembrane domain"/>
    <property type="match status" value="1"/>
</dbReference>
<feature type="transmembrane region" description="Helical" evidence="8">
    <location>
        <begin position="151"/>
        <end position="170"/>
    </location>
</feature>
<feature type="compositionally biased region" description="Polar residues" evidence="7">
    <location>
        <begin position="366"/>
        <end position="379"/>
    </location>
</feature>
<dbReference type="PROSITE" id="PS50929">
    <property type="entry name" value="ABC_TM1F"/>
    <property type="match status" value="1"/>
</dbReference>
<gene>
    <name evidence="11" type="ORF">GTW09_06465</name>
</gene>
<dbReference type="SMART" id="SM00382">
    <property type="entry name" value="AAA"/>
    <property type="match status" value="1"/>
</dbReference>
<dbReference type="AlphaFoldDB" id="A0A6L9MSR9"/>
<proteinExistence type="predicted"/>